<dbReference type="AlphaFoldDB" id="W9CRY1"/>
<accession>W9CRY1</accession>
<organism evidence="1 2">
    <name type="scientific">Sclerotinia borealis (strain F-4128)</name>
    <dbReference type="NCBI Taxonomy" id="1432307"/>
    <lineage>
        <taxon>Eukaryota</taxon>
        <taxon>Fungi</taxon>
        <taxon>Dikarya</taxon>
        <taxon>Ascomycota</taxon>
        <taxon>Pezizomycotina</taxon>
        <taxon>Leotiomycetes</taxon>
        <taxon>Helotiales</taxon>
        <taxon>Sclerotiniaceae</taxon>
        <taxon>Sclerotinia</taxon>
    </lineage>
</organism>
<evidence type="ECO:0000313" key="1">
    <source>
        <dbReference type="EMBL" id="ESZ98833.1"/>
    </source>
</evidence>
<dbReference type="EMBL" id="AYSA01000030">
    <property type="protein sequence ID" value="ESZ98833.1"/>
    <property type="molecule type" value="Genomic_DNA"/>
</dbReference>
<protein>
    <submittedName>
        <fullName evidence="1">Uncharacterized protein</fullName>
    </submittedName>
</protein>
<name>W9CRY1_SCLBF</name>
<keyword evidence="2" id="KW-1185">Reference proteome</keyword>
<dbReference type="HOGENOM" id="CLU_2543900_0_0_1"/>
<gene>
    <name evidence="1" type="ORF">SBOR_0781</name>
</gene>
<sequence length="83" mass="9261">MAIGPTTNPGPNRQDQAWSKNTVFSTYDYLANVLKYPIVFMSECIKILQEKGSPYCSLPQPDVSFNGLNISKFGLFDLKLLKG</sequence>
<proteinExistence type="predicted"/>
<evidence type="ECO:0000313" key="2">
    <source>
        <dbReference type="Proteomes" id="UP000019487"/>
    </source>
</evidence>
<dbReference type="Proteomes" id="UP000019487">
    <property type="component" value="Unassembled WGS sequence"/>
</dbReference>
<reference evidence="1 2" key="1">
    <citation type="journal article" date="2014" name="Genome Announc.">
        <title>Draft genome sequence of Sclerotinia borealis, a psychrophilic plant pathogenic fungus.</title>
        <authorList>
            <person name="Mardanov A.V."/>
            <person name="Beletsky A.V."/>
            <person name="Kadnikov V.V."/>
            <person name="Ignatov A.N."/>
            <person name="Ravin N.V."/>
        </authorList>
    </citation>
    <scope>NUCLEOTIDE SEQUENCE [LARGE SCALE GENOMIC DNA]</scope>
    <source>
        <strain evidence="2">F-4157</strain>
    </source>
</reference>
<comment type="caution">
    <text evidence="1">The sequence shown here is derived from an EMBL/GenBank/DDBJ whole genome shotgun (WGS) entry which is preliminary data.</text>
</comment>